<sequence>MDYPITTPTAPGEYTSAALEEQNGTLTVRTDGTAITSSVIRDTTYSHPILNLPSWAELFGPFRELTGDDDPEPTVPEANTEPDPAAAEAAKGSPDDETTTTTHDAAEEAAA</sequence>
<keyword evidence="3" id="KW-1185">Reference proteome</keyword>
<evidence type="ECO:0000313" key="2">
    <source>
        <dbReference type="EMBL" id="AWY05722.1"/>
    </source>
</evidence>
<evidence type="ECO:0000256" key="1">
    <source>
        <dbReference type="SAM" id="MobiDB-lite"/>
    </source>
</evidence>
<dbReference type="Proteomes" id="UP000250990">
    <property type="component" value="Segment"/>
</dbReference>
<reference evidence="3" key="1">
    <citation type="submission" date="2018-04" db="EMBL/GenBank/DDBJ databases">
        <authorList>
            <person name="Go L.Y."/>
            <person name="Mitchell J.A."/>
        </authorList>
    </citation>
    <scope>NUCLEOTIDE SEQUENCE [LARGE SCALE GENOMIC DNA]</scope>
</reference>
<proteinExistence type="predicted"/>
<name>A0A2Z4Q6M3_9CAUD</name>
<organism evidence="2 3">
    <name type="scientific">Microbacterium phage Percival</name>
    <dbReference type="NCBI Taxonomy" id="2201439"/>
    <lineage>
        <taxon>Viruses</taxon>
        <taxon>Duplodnaviria</taxon>
        <taxon>Heunggongvirae</taxon>
        <taxon>Uroviricota</taxon>
        <taxon>Caudoviricetes</taxon>
        <taxon>Casidaviridae</taxon>
        <taxon>Percivalvirus</taxon>
        <taxon>Percivalvirus percival</taxon>
    </lineage>
</organism>
<feature type="region of interest" description="Disordered" evidence="1">
    <location>
        <begin position="61"/>
        <end position="111"/>
    </location>
</feature>
<feature type="compositionally biased region" description="Low complexity" evidence="1">
    <location>
        <begin position="99"/>
        <end position="111"/>
    </location>
</feature>
<protein>
    <submittedName>
        <fullName evidence="2">Uncharacterized protein</fullName>
    </submittedName>
</protein>
<gene>
    <name evidence="2" type="primary">34</name>
    <name evidence="2" type="ORF">PBI_PERCIVAL_34</name>
</gene>
<dbReference type="EMBL" id="MH271308">
    <property type="protein sequence ID" value="AWY05722.1"/>
    <property type="molecule type" value="Genomic_DNA"/>
</dbReference>
<accession>A0A2Z4Q6M3</accession>
<evidence type="ECO:0000313" key="3">
    <source>
        <dbReference type="Proteomes" id="UP000250990"/>
    </source>
</evidence>